<protein>
    <submittedName>
        <fullName evidence="7">MFS transporter</fullName>
    </submittedName>
</protein>
<feature type="transmembrane region" description="Helical" evidence="6">
    <location>
        <begin position="189"/>
        <end position="207"/>
    </location>
</feature>
<evidence type="ECO:0000313" key="7">
    <source>
        <dbReference type="EMBL" id="MCO1660692.1"/>
    </source>
</evidence>
<name>A0ABT1ACA5_9PSEU</name>
<evidence type="ECO:0000256" key="3">
    <source>
        <dbReference type="ARBA" id="ARBA00022692"/>
    </source>
</evidence>
<dbReference type="InterPro" id="IPR036259">
    <property type="entry name" value="MFS_trans_sf"/>
</dbReference>
<evidence type="ECO:0000256" key="4">
    <source>
        <dbReference type="ARBA" id="ARBA00022989"/>
    </source>
</evidence>
<dbReference type="Proteomes" id="UP001165283">
    <property type="component" value="Unassembled WGS sequence"/>
</dbReference>
<dbReference type="CDD" id="cd06173">
    <property type="entry name" value="MFS_MefA_like"/>
    <property type="match status" value="1"/>
</dbReference>
<keyword evidence="2" id="KW-1003">Cell membrane</keyword>
<feature type="transmembrane region" description="Helical" evidence="6">
    <location>
        <begin position="306"/>
        <end position="321"/>
    </location>
</feature>
<evidence type="ECO:0000313" key="8">
    <source>
        <dbReference type="Proteomes" id="UP001165283"/>
    </source>
</evidence>
<dbReference type="InterPro" id="IPR011701">
    <property type="entry name" value="MFS"/>
</dbReference>
<evidence type="ECO:0000256" key="6">
    <source>
        <dbReference type="SAM" id="Phobius"/>
    </source>
</evidence>
<feature type="transmembrane region" description="Helical" evidence="6">
    <location>
        <begin position="27"/>
        <end position="50"/>
    </location>
</feature>
<sequence length="482" mass="51529">MTATSTDERASTQLRLSDPTVRTFAQLLVNVLGVSVTNFTVWFAITFFVYLETGSVFATGVIAGLFLVFTTLTGIWFGSIVDHHRKKTVMQGSAAVSLGLYAASLALYVVTPAEEWTNPASVRLWVLITLLMLGVIVGNLRSIALPTVVTALFDESRRDRANGMVGTTSGVSMLVTSVISGLLVGAGGMLPVLVLAVVVLGASLVHMHTLRVPELHSVAAGEDDKGIDLRGTIRVVRGIPGMLPLIFFSTLNNLLMGAFMALMDPYGLSMVSVQAWGLIWGALSALMIIGGLVITRTGLSSNPVRLVLLVNMALWVVTFLFPIQHSVILLIGGMAVFMFLMPYVEASEQTVLQKVVPVERQGRVFGFAQSVEQSASPLTAFLISPLAQFVFMPFMAEGGTGAQLIGSWFGTGPMRGVALLFIITALFGLVLTGYALASKHYRNLSRHYRDGEPLEPTAEPEPAVALALAARRATPDLAAECA</sequence>
<reference evidence="7" key="1">
    <citation type="submission" date="2021-04" db="EMBL/GenBank/DDBJ databases">
        <title>Pseudonocardia sp. nov., isolated from sandy soil of mangrove forest.</title>
        <authorList>
            <person name="Zan Z."/>
            <person name="Huang R."/>
            <person name="Liu W."/>
        </authorList>
    </citation>
    <scope>NUCLEOTIDE SEQUENCE</scope>
    <source>
        <strain evidence="7">S2-4</strain>
    </source>
</reference>
<feature type="transmembrane region" description="Helical" evidence="6">
    <location>
        <begin position="56"/>
        <end position="77"/>
    </location>
</feature>
<keyword evidence="5 6" id="KW-0472">Membrane</keyword>
<feature type="transmembrane region" description="Helical" evidence="6">
    <location>
        <begin position="378"/>
        <end position="396"/>
    </location>
</feature>
<dbReference type="EMBL" id="JAGSOV010000089">
    <property type="protein sequence ID" value="MCO1660692.1"/>
    <property type="molecule type" value="Genomic_DNA"/>
</dbReference>
<feature type="transmembrane region" description="Helical" evidence="6">
    <location>
        <begin position="122"/>
        <end position="140"/>
    </location>
</feature>
<comment type="subcellular location">
    <subcellularLocation>
        <location evidence="1">Cell membrane</location>
        <topology evidence="1">Multi-pass membrane protein</topology>
    </subcellularLocation>
</comment>
<dbReference type="PANTHER" id="PTHR23513:SF11">
    <property type="entry name" value="STAPHYLOFERRIN A TRANSPORTER"/>
    <property type="match status" value="1"/>
</dbReference>
<keyword evidence="3 6" id="KW-0812">Transmembrane</keyword>
<evidence type="ECO:0000256" key="2">
    <source>
        <dbReference type="ARBA" id="ARBA00022475"/>
    </source>
</evidence>
<accession>A0ABT1ACA5</accession>
<feature type="transmembrane region" description="Helical" evidence="6">
    <location>
        <begin position="416"/>
        <end position="437"/>
    </location>
</feature>
<feature type="transmembrane region" description="Helical" evidence="6">
    <location>
        <begin position="242"/>
        <end position="263"/>
    </location>
</feature>
<dbReference type="RefSeq" id="WP_252446232.1">
    <property type="nucleotide sequence ID" value="NZ_JAGSOV010000089.1"/>
</dbReference>
<organism evidence="7 8">
    <name type="scientific">Pseudonocardia humida</name>
    <dbReference type="NCBI Taxonomy" id="2800819"/>
    <lineage>
        <taxon>Bacteria</taxon>
        <taxon>Bacillati</taxon>
        <taxon>Actinomycetota</taxon>
        <taxon>Actinomycetes</taxon>
        <taxon>Pseudonocardiales</taxon>
        <taxon>Pseudonocardiaceae</taxon>
        <taxon>Pseudonocardia</taxon>
    </lineage>
</organism>
<feature type="transmembrane region" description="Helical" evidence="6">
    <location>
        <begin position="275"/>
        <end position="294"/>
    </location>
</feature>
<dbReference type="Gene3D" id="1.20.1250.20">
    <property type="entry name" value="MFS general substrate transporter like domains"/>
    <property type="match status" value="1"/>
</dbReference>
<keyword evidence="4 6" id="KW-1133">Transmembrane helix</keyword>
<dbReference type="Pfam" id="PF07690">
    <property type="entry name" value="MFS_1"/>
    <property type="match status" value="1"/>
</dbReference>
<feature type="transmembrane region" description="Helical" evidence="6">
    <location>
        <begin position="327"/>
        <end position="344"/>
    </location>
</feature>
<dbReference type="PANTHER" id="PTHR23513">
    <property type="entry name" value="INTEGRAL MEMBRANE EFFLUX PROTEIN-RELATED"/>
    <property type="match status" value="1"/>
</dbReference>
<proteinExistence type="predicted"/>
<keyword evidence="8" id="KW-1185">Reference proteome</keyword>
<feature type="transmembrane region" description="Helical" evidence="6">
    <location>
        <begin position="89"/>
        <end position="110"/>
    </location>
</feature>
<gene>
    <name evidence="7" type="ORF">KDL28_37145</name>
</gene>
<dbReference type="SUPFAM" id="SSF103473">
    <property type="entry name" value="MFS general substrate transporter"/>
    <property type="match status" value="1"/>
</dbReference>
<evidence type="ECO:0000256" key="5">
    <source>
        <dbReference type="ARBA" id="ARBA00023136"/>
    </source>
</evidence>
<evidence type="ECO:0000256" key="1">
    <source>
        <dbReference type="ARBA" id="ARBA00004651"/>
    </source>
</evidence>
<comment type="caution">
    <text evidence="7">The sequence shown here is derived from an EMBL/GenBank/DDBJ whole genome shotgun (WGS) entry which is preliminary data.</text>
</comment>